<dbReference type="InterPro" id="IPR000182">
    <property type="entry name" value="GNAT_dom"/>
</dbReference>
<dbReference type="RefSeq" id="WP_139425378.1">
    <property type="nucleotide sequence ID" value="NZ_CBCSFY010000002.1"/>
</dbReference>
<reference evidence="2 3" key="1">
    <citation type="submission" date="2020-05" db="EMBL/GenBank/DDBJ databases">
        <title>Complete genome sequencing of Campylobacter and Arcobacter type strains.</title>
        <authorList>
            <person name="Miller W.G."/>
            <person name="Yee E."/>
        </authorList>
    </citation>
    <scope>NUCLEOTIDE SEQUENCE [LARGE SCALE GENOMIC DNA]</scope>
    <source>
        <strain evidence="2 3">CCUG 73571</strain>
    </source>
</reference>
<accession>A0A7L5HXU9</accession>
<name>A0A7L5HXU9_9BACT</name>
<dbReference type="PROSITE" id="PS51186">
    <property type="entry name" value="GNAT"/>
    <property type="match status" value="1"/>
</dbReference>
<proteinExistence type="predicted"/>
<dbReference type="EMBL" id="CP053825">
    <property type="protein sequence ID" value="QKF79786.1"/>
    <property type="molecule type" value="Genomic_DNA"/>
</dbReference>
<feature type="domain" description="N-acetyltransferase" evidence="1">
    <location>
        <begin position="113"/>
        <end position="246"/>
    </location>
</feature>
<dbReference type="Pfam" id="PF00583">
    <property type="entry name" value="Acetyltransf_1"/>
    <property type="match status" value="1"/>
</dbReference>
<dbReference type="Proteomes" id="UP000509246">
    <property type="component" value="Chromosome"/>
</dbReference>
<keyword evidence="3" id="KW-1185">Reference proteome</keyword>
<evidence type="ECO:0000313" key="3">
    <source>
        <dbReference type="Proteomes" id="UP000509246"/>
    </source>
</evidence>
<evidence type="ECO:0000313" key="2">
    <source>
        <dbReference type="EMBL" id="QKF79786.1"/>
    </source>
</evidence>
<evidence type="ECO:0000259" key="1">
    <source>
        <dbReference type="PROSITE" id="PS51186"/>
    </source>
</evidence>
<dbReference type="InterPro" id="IPR016181">
    <property type="entry name" value="Acyl_CoA_acyltransferase"/>
</dbReference>
<sequence>MEWFEKLNQDFGDFTIHNCYEYKNIFLKKVTIDNYFLQQENGNFFVYDKKLLFYFINEIKQYNIKPSFVRLIGNQEKYFEKHNYFLKLNNFECFQIFKQMSLRNENLTPIQFEFIKKPTIDETIECYNFLNDIFKYNFNLFYQKNNFKKYINNILCYKEDNKICGVLLYTNVLNNTILDYIAIKPDLKHNNIAYALLNHFFIENKNAKFYKLYVDINNTKAINFYKKSNFTFNKIELRFYRNFYDF</sequence>
<dbReference type="AlphaFoldDB" id="A0A7L5HXU9"/>
<dbReference type="KEGG" id="carm:CARM_0876"/>
<dbReference type="GO" id="GO:0016747">
    <property type="term" value="F:acyltransferase activity, transferring groups other than amino-acyl groups"/>
    <property type="evidence" value="ECO:0007669"/>
    <property type="project" value="InterPro"/>
</dbReference>
<gene>
    <name evidence="2" type="ORF">CARM_0876</name>
</gene>
<protein>
    <submittedName>
        <fullName evidence="2">Putative acetyltransferase</fullName>
    </submittedName>
</protein>
<dbReference type="Gene3D" id="3.40.630.30">
    <property type="match status" value="1"/>
</dbReference>
<keyword evidence="2" id="KW-0808">Transferase</keyword>
<organism evidence="2 3">
    <name type="scientific">Campylobacter armoricus</name>
    <dbReference type="NCBI Taxonomy" id="2505970"/>
    <lineage>
        <taxon>Bacteria</taxon>
        <taxon>Pseudomonadati</taxon>
        <taxon>Campylobacterota</taxon>
        <taxon>Epsilonproteobacteria</taxon>
        <taxon>Campylobacterales</taxon>
        <taxon>Campylobacteraceae</taxon>
        <taxon>Campylobacter</taxon>
    </lineage>
</organism>
<dbReference type="GeneID" id="56586614"/>
<dbReference type="SUPFAM" id="SSF55729">
    <property type="entry name" value="Acyl-CoA N-acyltransferases (Nat)"/>
    <property type="match status" value="1"/>
</dbReference>